<accession>A0ABR2HCA9</accession>
<keyword evidence="2" id="KW-1185">Reference proteome</keyword>
<dbReference type="EMBL" id="JAPFFF010000033">
    <property type="protein sequence ID" value="KAK8844337.1"/>
    <property type="molecule type" value="Genomic_DNA"/>
</dbReference>
<name>A0ABR2HCA9_9EUKA</name>
<organism evidence="1 2">
    <name type="scientific">Tritrichomonas musculus</name>
    <dbReference type="NCBI Taxonomy" id="1915356"/>
    <lineage>
        <taxon>Eukaryota</taxon>
        <taxon>Metamonada</taxon>
        <taxon>Parabasalia</taxon>
        <taxon>Tritrichomonadida</taxon>
        <taxon>Tritrichomonadidae</taxon>
        <taxon>Tritrichomonas</taxon>
    </lineage>
</organism>
<gene>
    <name evidence="1" type="ORF">M9Y10_024551</name>
</gene>
<evidence type="ECO:0000313" key="2">
    <source>
        <dbReference type="Proteomes" id="UP001470230"/>
    </source>
</evidence>
<comment type="caution">
    <text evidence="1">The sequence shown here is derived from an EMBL/GenBank/DDBJ whole genome shotgun (WGS) entry which is preliminary data.</text>
</comment>
<proteinExistence type="predicted"/>
<protein>
    <submittedName>
        <fullName evidence="1">Uncharacterized protein</fullName>
    </submittedName>
</protein>
<reference evidence="1 2" key="1">
    <citation type="submission" date="2024-04" db="EMBL/GenBank/DDBJ databases">
        <title>Tritrichomonas musculus Genome.</title>
        <authorList>
            <person name="Alves-Ferreira E."/>
            <person name="Grigg M."/>
            <person name="Lorenzi H."/>
            <person name="Galac M."/>
        </authorList>
    </citation>
    <scope>NUCLEOTIDE SEQUENCE [LARGE SCALE GENOMIC DNA]</scope>
    <source>
        <strain evidence="1 2">EAF2021</strain>
    </source>
</reference>
<dbReference type="Proteomes" id="UP001470230">
    <property type="component" value="Unassembled WGS sequence"/>
</dbReference>
<evidence type="ECO:0000313" key="1">
    <source>
        <dbReference type="EMBL" id="KAK8844337.1"/>
    </source>
</evidence>
<sequence>MNQKQQIIKIYLKNNQTNFAEVTSQTKNIRNDTNQKIRQLGNKYYSIKAIFEQLNLKRDDLFKVGKELEEEFREIKIGIHLQNQKRRMKEALYCWYAENFFSEIVLQNPSVMNKLYQISNDHKITKIVKVKSQSQSQPKNKACKKTQSNDAYMKTDKKIQQSSINVDNIISSIDKYQKEIECDNSVPYIDISTKIDQKEIFDENDKTHFCNTVSFINEGRKNDEIDSFDFPNNSVSDNFNFTEFLTFK</sequence>